<organism evidence="2 3">
    <name type="scientific">Pleurodeles waltl</name>
    <name type="common">Iberian ribbed newt</name>
    <dbReference type="NCBI Taxonomy" id="8319"/>
    <lineage>
        <taxon>Eukaryota</taxon>
        <taxon>Metazoa</taxon>
        <taxon>Chordata</taxon>
        <taxon>Craniata</taxon>
        <taxon>Vertebrata</taxon>
        <taxon>Euteleostomi</taxon>
        <taxon>Amphibia</taxon>
        <taxon>Batrachia</taxon>
        <taxon>Caudata</taxon>
        <taxon>Salamandroidea</taxon>
        <taxon>Salamandridae</taxon>
        <taxon>Pleurodelinae</taxon>
        <taxon>Pleurodeles</taxon>
    </lineage>
</organism>
<evidence type="ECO:0000313" key="3">
    <source>
        <dbReference type="Proteomes" id="UP001066276"/>
    </source>
</evidence>
<reference evidence="2" key="1">
    <citation type="journal article" date="2022" name="bioRxiv">
        <title>Sequencing and chromosome-scale assembly of the giantPleurodeles waltlgenome.</title>
        <authorList>
            <person name="Brown T."/>
            <person name="Elewa A."/>
            <person name="Iarovenko S."/>
            <person name="Subramanian E."/>
            <person name="Araus A.J."/>
            <person name="Petzold A."/>
            <person name="Susuki M."/>
            <person name="Suzuki K.-i.T."/>
            <person name="Hayashi T."/>
            <person name="Toyoda A."/>
            <person name="Oliveira C."/>
            <person name="Osipova E."/>
            <person name="Leigh N.D."/>
            <person name="Simon A."/>
            <person name="Yun M.H."/>
        </authorList>
    </citation>
    <scope>NUCLEOTIDE SEQUENCE</scope>
    <source>
        <strain evidence="2">20211129_DDA</strain>
        <tissue evidence="2">Liver</tissue>
    </source>
</reference>
<keyword evidence="3" id="KW-1185">Reference proteome</keyword>
<accession>A0AAV7VA60</accession>
<name>A0AAV7VA60_PLEWA</name>
<feature type="region of interest" description="Disordered" evidence="1">
    <location>
        <begin position="59"/>
        <end position="115"/>
    </location>
</feature>
<protein>
    <submittedName>
        <fullName evidence="2">Uncharacterized protein</fullName>
    </submittedName>
</protein>
<dbReference type="AlphaFoldDB" id="A0AAV7VA60"/>
<proteinExistence type="predicted"/>
<dbReference type="EMBL" id="JANPWB010000003">
    <property type="protein sequence ID" value="KAJ1198223.1"/>
    <property type="molecule type" value="Genomic_DNA"/>
</dbReference>
<evidence type="ECO:0000256" key="1">
    <source>
        <dbReference type="SAM" id="MobiDB-lite"/>
    </source>
</evidence>
<dbReference type="Proteomes" id="UP001066276">
    <property type="component" value="Chromosome 2_1"/>
</dbReference>
<sequence>MAAGHDAAAVRAALRIIGKAGHSNLLWPGVLDQALVGMTSTMQVAAHCLAAAVVACRSPSGGVRRRPRGERGNSVSTPMHGATEEAWEEPESEPVKGGAEPVREEPAGRKAGSCA</sequence>
<evidence type="ECO:0000313" key="2">
    <source>
        <dbReference type="EMBL" id="KAJ1198223.1"/>
    </source>
</evidence>
<gene>
    <name evidence="2" type="ORF">NDU88_002066</name>
</gene>
<comment type="caution">
    <text evidence="2">The sequence shown here is derived from an EMBL/GenBank/DDBJ whole genome shotgun (WGS) entry which is preliminary data.</text>
</comment>